<evidence type="ECO:0000256" key="1">
    <source>
        <dbReference type="SAM" id="MobiDB-lite"/>
    </source>
</evidence>
<evidence type="ECO:0000313" key="3">
    <source>
        <dbReference type="Proteomes" id="UP000266841"/>
    </source>
</evidence>
<feature type="compositionally biased region" description="Pro residues" evidence="1">
    <location>
        <begin position="80"/>
        <end position="98"/>
    </location>
</feature>
<comment type="caution">
    <text evidence="2">The sequence shown here is derived from an EMBL/GenBank/DDBJ whole genome shotgun (WGS) entry which is preliminary data.</text>
</comment>
<dbReference type="PROSITE" id="PS51257">
    <property type="entry name" value="PROKAR_LIPOPROTEIN"/>
    <property type="match status" value="1"/>
</dbReference>
<evidence type="ECO:0000313" key="2">
    <source>
        <dbReference type="EMBL" id="EJK63577.1"/>
    </source>
</evidence>
<sequence>MAFILGRQRLGQPLFSGFAYVVFGGCGEGRTGSLDEIRTHFLLGFNPNFLPGPRPPRRRRQRNRPRPAAPSAALQKSRAPPVPPTPPPTEQAPPPVPSRRPYEVPSAQVSVRRPAHLATRGKLAKILAVFHATADELFSLCDLLRPTSSVQGDDGVYPARPSALYTPTGPLGGSVASVNLKQPSMHRRSACRFVRSDVLAIPSRAVFPE</sequence>
<name>K0SZD2_THAOC</name>
<keyword evidence="3" id="KW-1185">Reference proteome</keyword>
<reference evidence="2 3" key="1">
    <citation type="journal article" date="2012" name="Genome Biol.">
        <title>Genome and low-iron response of an oceanic diatom adapted to chronic iron limitation.</title>
        <authorList>
            <person name="Lommer M."/>
            <person name="Specht M."/>
            <person name="Roy A.S."/>
            <person name="Kraemer L."/>
            <person name="Andreson R."/>
            <person name="Gutowska M.A."/>
            <person name="Wolf J."/>
            <person name="Bergner S.V."/>
            <person name="Schilhabel M.B."/>
            <person name="Klostermeier U.C."/>
            <person name="Beiko R.G."/>
            <person name="Rosenstiel P."/>
            <person name="Hippler M."/>
            <person name="Laroche J."/>
        </authorList>
    </citation>
    <scope>NUCLEOTIDE SEQUENCE [LARGE SCALE GENOMIC DNA]</scope>
    <source>
        <strain evidence="2 3">CCMP1005</strain>
    </source>
</reference>
<proteinExistence type="predicted"/>
<gene>
    <name evidence="2" type="ORF">THAOC_15755</name>
</gene>
<feature type="region of interest" description="Disordered" evidence="1">
    <location>
        <begin position="48"/>
        <end position="115"/>
    </location>
</feature>
<accession>K0SZD2</accession>
<dbReference type="EMBL" id="AGNL01018153">
    <property type="protein sequence ID" value="EJK63577.1"/>
    <property type="molecule type" value="Genomic_DNA"/>
</dbReference>
<dbReference type="Proteomes" id="UP000266841">
    <property type="component" value="Unassembled WGS sequence"/>
</dbReference>
<protein>
    <submittedName>
        <fullName evidence="2">Uncharacterized protein</fullName>
    </submittedName>
</protein>
<feature type="compositionally biased region" description="Basic residues" evidence="1">
    <location>
        <begin position="55"/>
        <end position="65"/>
    </location>
</feature>
<dbReference type="AlphaFoldDB" id="K0SZD2"/>
<organism evidence="2 3">
    <name type="scientific">Thalassiosira oceanica</name>
    <name type="common">Marine diatom</name>
    <dbReference type="NCBI Taxonomy" id="159749"/>
    <lineage>
        <taxon>Eukaryota</taxon>
        <taxon>Sar</taxon>
        <taxon>Stramenopiles</taxon>
        <taxon>Ochrophyta</taxon>
        <taxon>Bacillariophyta</taxon>
        <taxon>Coscinodiscophyceae</taxon>
        <taxon>Thalassiosirophycidae</taxon>
        <taxon>Thalassiosirales</taxon>
        <taxon>Thalassiosiraceae</taxon>
        <taxon>Thalassiosira</taxon>
    </lineage>
</organism>